<sequence length="61" mass="7189">MTKDSNVAYNHFAHLNKFLKKSEDYRAQSTSEDENKWVFNATEPNIYKQSKSNLKQKGHIK</sequence>
<evidence type="ECO:0000313" key="1">
    <source>
        <dbReference type="EMBL" id="KKI64539.1"/>
    </source>
</evidence>
<protein>
    <submittedName>
        <fullName evidence="1">Uncharacterized protein</fullName>
    </submittedName>
</protein>
<evidence type="ECO:0000313" key="2">
    <source>
        <dbReference type="Proteomes" id="UP000034455"/>
    </source>
</evidence>
<organism evidence="1 2">
    <name type="scientific">Staphylococcus cohnii subsp. cohnii</name>
    <dbReference type="NCBI Taxonomy" id="74704"/>
    <lineage>
        <taxon>Bacteria</taxon>
        <taxon>Bacillati</taxon>
        <taxon>Bacillota</taxon>
        <taxon>Bacilli</taxon>
        <taxon>Bacillales</taxon>
        <taxon>Staphylococcaceae</taxon>
        <taxon>Staphylococcus</taxon>
        <taxon>Staphylococcus cohnii species complex</taxon>
    </lineage>
</organism>
<dbReference type="PATRIC" id="fig|74704.6.peg.2591"/>
<dbReference type="EMBL" id="LAKJ01000008">
    <property type="protein sequence ID" value="KKI64539.1"/>
    <property type="molecule type" value="Genomic_DNA"/>
</dbReference>
<dbReference type="GeneID" id="58097802"/>
<name>A0A0M2P150_STACC</name>
<dbReference type="RefSeq" id="WP_019469334.1">
    <property type="nucleotide sequence ID" value="NZ_BKAS01000004.1"/>
</dbReference>
<gene>
    <name evidence="1" type="ORF">UF66_2491</name>
</gene>
<proteinExistence type="predicted"/>
<comment type="caution">
    <text evidence="1">The sequence shown here is derived from an EMBL/GenBank/DDBJ whole genome shotgun (WGS) entry which is preliminary data.</text>
</comment>
<reference evidence="1 2" key="1">
    <citation type="submission" date="2015-03" db="EMBL/GenBank/DDBJ databases">
        <title>Genome Assembly of Staphylococcus cohnii subsp. cohnii strain G22B2.</title>
        <authorList>
            <person name="Nair G."/>
            <person name="Kaur G."/>
            <person name="Khatri I."/>
            <person name="Singh N.K."/>
            <person name="Sathyabama S."/>
            <person name="Maurya S.K."/>
            <person name="Subramanian S."/>
            <person name="Agrewala J.N."/>
            <person name="Mayilraj S."/>
        </authorList>
    </citation>
    <scope>NUCLEOTIDE SEQUENCE [LARGE SCALE GENOMIC DNA]</scope>
    <source>
        <strain evidence="1 2">G22B2</strain>
    </source>
</reference>
<dbReference type="Proteomes" id="UP000034455">
    <property type="component" value="Unassembled WGS sequence"/>
</dbReference>
<accession>A0A0M2P150</accession>
<dbReference type="AlphaFoldDB" id="A0A0M2P150"/>